<sequence>MGFSALISGGTSTKMQLGSQTRVDHCGFIRISILFIYFLDEQTNG</sequence>
<name>A0A0E9SKC7_ANGAN</name>
<reference evidence="1" key="2">
    <citation type="journal article" date="2015" name="Fish Shellfish Immunol.">
        <title>Early steps in the European eel (Anguilla anguilla)-Vibrio vulnificus interaction in the gills: Role of the RtxA13 toxin.</title>
        <authorList>
            <person name="Callol A."/>
            <person name="Pajuelo D."/>
            <person name="Ebbesson L."/>
            <person name="Teles M."/>
            <person name="MacKenzie S."/>
            <person name="Amaro C."/>
        </authorList>
    </citation>
    <scope>NUCLEOTIDE SEQUENCE</scope>
</reference>
<dbReference type="AlphaFoldDB" id="A0A0E9SKC7"/>
<accession>A0A0E9SKC7</accession>
<protein>
    <submittedName>
        <fullName evidence="1">Uncharacterized protein</fullName>
    </submittedName>
</protein>
<dbReference type="EMBL" id="GBXM01066836">
    <property type="protein sequence ID" value="JAH41741.1"/>
    <property type="molecule type" value="Transcribed_RNA"/>
</dbReference>
<evidence type="ECO:0000313" key="1">
    <source>
        <dbReference type="EMBL" id="JAH41741.1"/>
    </source>
</evidence>
<proteinExistence type="predicted"/>
<organism evidence="1">
    <name type="scientific">Anguilla anguilla</name>
    <name type="common">European freshwater eel</name>
    <name type="synonym">Muraena anguilla</name>
    <dbReference type="NCBI Taxonomy" id="7936"/>
    <lineage>
        <taxon>Eukaryota</taxon>
        <taxon>Metazoa</taxon>
        <taxon>Chordata</taxon>
        <taxon>Craniata</taxon>
        <taxon>Vertebrata</taxon>
        <taxon>Euteleostomi</taxon>
        <taxon>Actinopterygii</taxon>
        <taxon>Neopterygii</taxon>
        <taxon>Teleostei</taxon>
        <taxon>Anguilliformes</taxon>
        <taxon>Anguillidae</taxon>
        <taxon>Anguilla</taxon>
    </lineage>
</organism>
<reference evidence="1" key="1">
    <citation type="submission" date="2014-11" db="EMBL/GenBank/DDBJ databases">
        <authorList>
            <person name="Amaro Gonzalez C."/>
        </authorList>
    </citation>
    <scope>NUCLEOTIDE SEQUENCE</scope>
</reference>